<dbReference type="Proteomes" id="UP000236454">
    <property type="component" value="Unassembled WGS sequence"/>
</dbReference>
<keyword evidence="7 12" id="KW-0436">Ligase</keyword>
<comment type="catalytic activity">
    <reaction evidence="7">
        <text>UDP-N-acetyl-alpha-D-muramoyl-L-alanyl-D-glutamate + meso-2,6-diaminopimelate + ATP = UDP-N-acetyl-alpha-D-muramoyl-L-alanyl-gamma-D-glutamyl-meso-2,6-diaminopimelate + ADP + phosphate + H(+)</text>
        <dbReference type="Rhea" id="RHEA:23676"/>
        <dbReference type="ChEBI" id="CHEBI:15378"/>
        <dbReference type="ChEBI" id="CHEBI:30616"/>
        <dbReference type="ChEBI" id="CHEBI:43474"/>
        <dbReference type="ChEBI" id="CHEBI:57791"/>
        <dbReference type="ChEBI" id="CHEBI:83900"/>
        <dbReference type="ChEBI" id="CHEBI:83905"/>
        <dbReference type="ChEBI" id="CHEBI:456216"/>
        <dbReference type="EC" id="6.3.2.13"/>
    </reaction>
</comment>
<dbReference type="STRING" id="477690.SAMN05216474_1751"/>
<evidence type="ECO:0000256" key="2">
    <source>
        <dbReference type="ARBA" id="ARBA00022618"/>
    </source>
</evidence>
<dbReference type="SUPFAM" id="SSF63418">
    <property type="entry name" value="MurE/MurF N-terminal domain"/>
    <property type="match status" value="1"/>
</dbReference>
<comment type="caution">
    <text evidence="7">Lacks conserved residue(s) required for the propagation of feature annotation.</text>
</comment>
<evidence type="ECO:0000256" key="7">
    <source>
        <dbReference type="HAMAP-Rule" id="MF_00208"/>
    </source>
</evidence>
<evidence type="ECO:0000313" key="13">
    <source>
        <dbReference type="Proteomes" id="UP000236454"/>
    </source>
</evidence>
<keyword evidence="3 7" id="KW-0133">Cell shape</keyword>
<feature type="binding site" evidence="7">
    <location>
        <position position="181"/>
    </location>
    <ligand>
        <name>UDP-N-acetyl-alpha-D-muramoyl-L-alanyl-D-glutamate</name>
        <dbReference type="ChEBI" id="CHEBI:83900"/>
    </ligand>
</feature>
<dbReference type="NCBIfam" id="NF001126">
    <property type="entry name" value="PRK00139.1-4"/>
    <property type="match status" value="1"/>
</dbReference>
<keyword evidence="7" id="KW-0547">Nucleotide-binding</keyword>
<proteinExistence type="inferred from homology"/>
<dbReference type="InterPro" id="IPR036565">
    <property type="entry name" value="Mur-like_cat_sf"/>
</dbReference>
<dbReference type="Gene3D" id="3.90.190.20">
    <property type="entry name" value="Mur ligase, C-terminal domain"/>
    <property type="match status" value="1"/>
</dbReference>
<comment type="subcellular location">
    <subcellularLocation>
        <location evidence="7 8">Cytoplasm</location>
    </subcellularLocation>
</comment>
<dbReference type="GO" id="GO:0008765">
    <property type="term" value="F:UDP-N-acetylmuramoylalanyl-D-glutamate-2,6-diaminopimelate ligase activity"/>
    <property type="evidence" value="ECO:0007669"/>
    <property type="project" value="UniProtKB-UniRule"/>
</dbReference>
<dbReference type="UniPathway" id="UPA00219"/>
<dbReference type="EC" id="6.3.2.13" evidence="7"/>
<feature type="binding site" evidence="7">
    <location>
        <begin position="112"/>
        <end position="118"/>
    </location>
    <ligand>
        <name>ATP</name>
        <dbReference type="ChEBI" id="CHEBI:30616"/>
    </ligand>
</feature>
<dbReference type="Pfam" id="PF08245">
    <property type="entry name" value="Mur_ligase_M"/>
    <property type="match status" value="1"/>
</dbReference>
<dbReference type="InterPro" id="IPR000713">
    <property type="entry name" value="Mur_ligase_N"/>
</dbReference>
<dbReference type="PANTHER" id="PTHR23135:SF4">
    <property type="entry name" value="UDP-N-ACETYLMURAMOYL-L-ALANYL-D-GLUTAMATE--2,6-DIAMINOPIMELATE LIGASE MURE HOMOLOG, CHLOROPLASTIC"/>
    <property type="match status" value="1"/>
</dbReference>
<comment type="pathway">
    <text evidence="7 8">Cell wall biogenesis; peptidoglycan biosynthesis.</text>
</comment>
<feature type="binding site" evidence="7">
    <location>
        <position position="31"/>
    </location>
    <ligand>
        <name>UDP-N-acetyl-alpha-D-muramoyl-L-alanyl-D-glutamate</name>
        <dbReference type="ChEBI" id="CHEBI:83900"/>
    </ligand>
</feature>
<evidence type="ECO:0000256" key="5">
    <source>
        <dbReference type="ARBA" id="ARBA00023306"/>
    </source>
</evidence>
<organism evidence="12 13">
    <name type="scientific">Lishizhenia tianjinensis</name>
    <dbReference type="NCBI Taxonomy" id="477690"/>
    <lineage>
        <taxon>Bacteria</taxon>
        <taxon>Pseudomonadati</taxon>
        <taxon>Bacteroidota</taxon>
        <taxon>Flavobacteriia</taxon>
        <taxon>Flavobacteriales</taxon>
        <taxon>Crocinitomicaceae</taxon>
        <taxon>Lishizhenia</taxon>
    </lineage>
</organism>
<sequence length="487" mass="53758">MQQLRDILYGVNLIQVIGSTDVAIEAIVFDSRKATANTVFVAIKGFTVDGHNYISKAIELGCTSIICEAIPTETSEGVNYIQVKDSHQALALMANNFYDEPSKKLTLVGITGTNGKTTCTTLLHKLFTQLGYKVGLLSTVVNKIGDKEIPSTHTTPDAVGLNALLAQMVEEGCTHCFMEVSSHAIHQHRTTGLDFKVGGFTNITHDHLDYHKTFKEYINVKKSFFDHLSKEAFAITNLDDKNGAVMLQNTKAKKLSYSLKSVSDFKAKVLENQFTGLVLNMNGTELWSRLIGDFNAYNLLLVYAIAITLEEDELEVLTQLSTLESVDGRFQYTKSESGIIAIVDYAHTPDALANVLGTINNIRTKNETVFTVVGCGGDRDKTKRPLMAGIACENSDKVVITSDNPRTENPETIIEEMMTGVEGQHYKKTLSITNRKEAIKTAISMAQPNDIILIAGKGHETYQEINGVKHDFDDMAITKELFKKLDK</sequence>
<evidence type="ECO:0000256" key="3">
    <source>
        <dbReference type="ARBA" id="ARBA00022960"/>
    </source>
</evidence>
<keyword evidence="7" id="KW-0963">Cytoplasm</keyword>
<accession>A0A1I6ZZA5</accession>
<dbReference type="AlphaFoldDB" id="A0A1I6ZZA5"/>
<evidence type="ECO:0000259" key="9">
    <source>
        <dbReference type="Pfam" id="PF01225"/>
    </source>
</evidence>
<evidence type="ECO:0000256" key="8">
    <source>
        <dbReference type="RuleBase" id="RU004135"/>
    </source>
</evidence>
<feature type="domain" description="Mur ligase central" evidence="11">
    <location>
        <begin position="110"/>
        <end position="305"/>
    </location>
</feature>
<dbReference type="GO" id="GO:0005737">
    <property type="term" value="C:cytoplasm"/>
    <property type="evidence" value="ECO:0007669"/>
    <property type="project" value="UniProtKB-SubCell"/>
</dbReference>
<dbReference type="Gene3D" id="3.40.1190.10">
    <property type="entry name" value="Mur-like, catalytic domain"/>
    <property type="match status" value="1"/>
</dbReference>
<feature type="binding site" evidence="7">
    <location>
        <position position="460"/>
    </location>
    <ligand>
        <name>meso-2,6-diaminopimelate</name>
        <dbReference type="ChEBI" id="CHEBI:57791"/>
    </ligand>
</feature>
<feature type="binding site" evidence="7">
    <location>
        <begin position="403"/>
        <end position="406"/>
    </location>
    <ligand>
        <name>meso-2,6-diaminopimelate</name>
        <dbReference type="ChEBI" id="CHEBI:57791"/>
    </ligand>
</feature>
<feature type="binding site" evidence="7">
    <location>
        <position position="189"/>
    </location>
    <ligand>
        <name>UDP-N-acetyl-alpha-D-muramoyl-L-alanyl-D-glutamate</name>
        <dbReference type="ChEBI" id="CHEBI:83900"/>
    </ligand>
</feature>
<feature type="binding site" evidence="7">
    <location>
        <position position="379"/>
    </location>
    <ligand>
        <name>meso-2,6-diaminopimelate</name>
        <dbReference type="ChEBI" id="CHEBI:57791"/>
    </ligand>
</feature>
<dbReference type="PANTHER" id="PTHR23135">
    <property type="entry name" value="MUR LIGASE FAMILY MEMBER"/>
    <property type="match status" value="1"/>
</dbReference>
<keyword evidence="13" id="KW-1185">Reference proteome</keyword>
<evidence type="ECO:0000259" key="10">
    <source>
        <dbReference type="Pfam" id="PF02875"/>
    </source>
</evidence>
<dbReference type="SUPFAM" id="SSF53623">
    <property type="entry name" value="MurD-like peptide ligases, catalytic domain"/>
    <property type="match status" value="1"/>
</dbReference>
<comment type="function">
    <text evidence="7">Catalyzes the addition of meso-diaminopimelic acid to the nucleotide precursor UDP-N-acetylmuramoyl-L-alanyl-D-glutamate (UMAG) in the biosynthesis of bacterial cell-wall peptidoglycan.</text>
</comment>
<dbReference type="GO" id="GO:0000287">
    <property type="term" value="F:magnesium ion binding"/>
    <property type="evidence" value="ECO:0007669"/>
    <property type="project" value="UniProtKB-UniRule"/>
</dbReference>
<dbReference type="GO" id="GO:0008360">
    <property type="term" value="P:regulation of cell shape"/>
    <property type="evidence" value="ECO:0007669"/>
    <property type="project" value="UniProtKB-KW"/>
</dbReference>
<dbReference type="InterPro" id="IPR005761">
    <property type="entry name" value="UDP-N-AcMur-Glu-dNH2Pim_ligase"/>
</dbReference>
<feature type="domain" description="Mur ligase C-terminal" evidence="10">
    <location>
        <begin position="328"/>
        <end position="458"/>
    </location>
</feature>
<comment type="cofactor">
    <cofactor evidence="7">
        <name>Mg(2+)</name>
        <dbReference type="ChEBI" id="CHEBI:18420"/>
    </cofactor>
</comment>
<gene>
    <name evidence="7" type="primary">murE</name>
    <name evidence="12" type="ORF">SAMN05216474_1751</name>
</gene>
<dbReference type="GO" id="GO:0051301">
    <property type="term" value="P:cell division"/>
    <property type="evidence" value="ECO:0007669"/>
    <property type="project" value="UniProtKB-KW"/>
</dbReference>
<dbReference type="OrthoDB" id="9800958at2"/>
<evidence type="ECO:0000256" key="4">
    <source>
        <dbReference type="ARBA" id="ARBA00022984"/>
    </source>
</evidence>
<dbReference type="InterPro" id="IPR035911">
    <property type="entry name" value="MurE/MurF_N"/>
</dbReference>
<keyword evidence="7" id="KW-0460">Magnesium</keyword>
<feature type="short sequence motif" description="Meso-diaminopimelate recognition motif" evidence="7">
    <location>
        <begin position="403"/>
        <end position="406"/>
    </location>
</feature>
<keyword evidence="4 7" id="KW-0573">Peptidoglycan synthesis</keyword>
<evidence type="ECO:0000313" key="12">
    <source>
        <dbReference type="EMBL" id="SFT67981.1"/>
    </source>
</evidence>
<name>A0A1I6ZZA5_9FLAO</name>
<dbReference type="Gene3D" id="3.40.1390.10">
    <property type="entry name" value="MurE/MurF, N-terminal domain"/>
    <property type="match status" value="1"/>
</dbReference>
<feature type="binding site" evidence="7">
    <location>
        <begin position="154"/>
        <end position="155"/>
    </location>
    <ligand>
        <name>UDP-N-acetyl-alpha-D-muramoyl-L-alanyl-D-glutamate</name>
        <dbReference type="ChEBI" id="CHEBI:83900"/>
    </ligand>
</feature>
<keyword evidence="2 7" id="KW-0132">Cell division</keyword>
<dbReference type="GO" id="GO:0071555">
    <property type="term" value="P:cell wall organization"/>
    <property type="evidence" value="ECO:0007669"/>
    <property type="project" value="UniProtKB-KW"/>
</dbReference>
<dbReference type="EMBL" id="FPAS01000002">
    <property type="protein sequence ID" value="SFT67981.1"/>
    <property type="molecule type" value="Genomic_DNA"/>
</dbReference>
<dbReference type="InterPro" id="IPR013221">
    <property type="entry name" value="Mur_ligase_cen"/>
</dbReference>
<feature type="domain" description="Mur ligase N-terminal catalytic" evidence="9">
    <location>
        <begin position="24"/>
        <end position="98"/>
    </location>
</feature>
<dbReference type="InterPro" id="IPR036615">
    <property type="entry name" value="Mur_ligase_C_dom_sf"/>
</dbReference>
<comment type="PTM">
    <text evidence="7">Carboxylation is probably crucial for Mg(2+) binding and, consequently, for the gamma-phosphate positioning of ATP.</text>
</comment>
<dbReference type="HAMAP" id="MF_00208">
    <property type="entry name" value="MurE"/>
    <property type="match status" value="1"/>
</dbReference>
<dbReference type="Pfam" id="PF02875">
    <property type="entry name" value="Mur_ligase_C"/>
    <property type="match status" value="1"/>
</dbReference>
<keyword evidence="5 7" id="KW-0131">Cell cycle</keyword>
<dbReference type="NCBIfam" id="TIGR01085">
    <property type="entry name" value="murE"/>
    <property type="match status" value="1"/>
</dbReference>
<feature type="binding site" evidence="7">
    <location>
        <position position="456"/>
    </location>
    <ligand>
        <name>meso-2,6-diaminopimelate</name>
        <dbReference type="ChEBI" id="CHEBI:57791"/>
    </ligand>
</feature>
<feature type="modified residue" description="N6-carboxylysine" evidence="7">
    <location>
        <position position="221"/>
    </location>
</feature>
<keyword evidence="6 7" id="KW-0961">Cell wall biogenesis/degradation</keyword>
<protein>
    <recommendedName>
        <fullName evidence="7">UDP-N-acetylmuramoyl-L-alanyl-D-glutamate--2,6-diaminopimelate ligase</fullName>
        <ecNumber evidence="7">6.3.2.13</ecNumber>
    </recommendedName>
    <alternativeName>
        <fullName evidence="7">Meso-A2pm-adding enzyme</fullName>
    </alternativeName>
    <alternativeName>
        <fullName evidence="7">Meso-diaminopimelate-adding enzyme</fullName>
    </alternativeName>
    <alternativeName>
        <fullName evidence="7">UDP-MurNAc-L-Ala-D-Glu:meso-diaminopimelate ligase</fullName>
    </alternativeName>
    <alternativeName>
        <fullName evidence="7">UDP-MurNAc-tripeptide synthetase</fullName>
    </alternativeName>
    <alternativeName>
        <fullName evidence="7">UDP-N-acetylmuramyl-tripeptide synthetase</fullName>
    </alternativeName>
</protein>
<dbReference type="GO" id="GO:0009252">
    <property type="term" value="P:peptidoglycan biosynthetic process"/>
    <property type="evidence" value="ECO:0007669"/>
    <property type="project" value="UniProtKB-UniRule"/>
</dbReference>
<evidence type="ECO:0000256" key="1">
    <source>
        <dbReference type="ARBA" id="ARBA00005898"/>
    </source>
</evidence>
<dbReference type="Pfam" id="PF01225">
    <property type="entry name" value="Mur_ligase"/>
    <property type="match status" value="1"/>
</dbReference>
<comment type="similarity">
    <text evidence="1 7">Belongs to the MurCDEF family. MurE subfamily.</text>
</comment>
<dbReference type="InterPro" id="IPR004101">
    <property type="entry name" value="Mur_ligase_C"/>
</dbReference>
<evidence type="ECO:0000256" key="6">
    <source>
        <dbReference type="ARBA" id="ARBA00023316"/>
    </source>
</evidence>
<evidence type="ECO:0000259" key="11">
    <source>
        <dbReference type="Pfam" id="PF08245"/>
    </source>
</evidence>
<reference evidence="12 13" key="1">
    <citation type="submission" date="2016-10" db="EMBL/GenBank/DDBJ databases">
        <authorList>
            <person name="de Groot N.N."/>
        </authorList>
    </citation>
    <scope>NUCLEOTIDE SEQUENCE [LARGE SCALE GENOMIC DNA]</scope>
    <source>
        <strain evidence="12 13">CGMCC 1.7005</strain>
    </source>
</reference>
<keyword evidence="7" id="KW-0067">ATP-binding</keyword>
<dbReference type="SUPFAM" id="SSF53244">
    <property type="entry name" value="MurD-like peptide ligases, peptide-binding domain"/>
    <property type="match status" value="1"/>
</dbReference>
<dbReference type="GO" id="GO:0005524">
    <property type="term" value="F:ATP binding"/>
    <property type="evidence" value="ECO:0007669"/>
    <property type="project" value="UniProtKB-UniRule"/>
</dbReference>
<feature type="binding site" evidence="7">
    <location>
        <position position="187"/>
    </location>
    <ligand>
        <name>UDP-N-acetyl-alpha-D-muramoyl-L-alanyl-D-glutamate</name>
        <dbReference type="ChEBI" id="CHEBI:83900"/>
    </ligand>
</feature>
<dbReference type="RefSeq" id="WP_090248401.1">
    <property type="nucleotide sequence ID" value="NZ_FPAS01000002.1"/>
</dbReference>